<dbReference type="AlphaFoldDB" id="A0A5N0T5A2"/>
<protein>
    <recommendedName>
        <fullName evidence="7">Poly(A) polymerase I</fullName>
        <shortName evidence="7">PAP I</shortName>
        <ecNumber evidence="7">2.7.7.19</ecNumber>
    </recommendedName>
</protein>
<dbReference type="GO" id="GO:0006397">
    <property type="term" value="P:mRNA processing"/>
    <property type="evidence" value="ECO:0007669"/>
    <property type="project" value="UniProtKB-KW"/>
</dbReference>
<reference evidence="13 14" key="1">
    <citation type="submission" date="2019-09" db="EMBL/GenBank/DDBJ databases">
        <title>Wenzhouxiangella sp. Genome sequencing and assembly.</title>
        <authorList>
            <person name="Zhang R."/>
        </authorList>
    </citation>
    <scope>NUCLEOTIDE SEQUENCE [LARGE SCALE GENOMIC DNA]</scope>
    <source>
        <strain evidence="13 14">W260</strain>
    </source>
</reference>
<dbReference type="GO" id="GO:0005524">
    <property type="term" value="F:ATP binding"/>
    <property type="evidence" value="ECO:0007669"/>
    <property type="project" value="UniProtKB-UniRule"/>
</dbReference>
<dbReference type="Proteomes" id="UP000325372">
    <property type="component" value="Unassembled WGS sequence"/>
</dbReference>
<evidence type="ECO:0000313" key="14">
    <source>
        <dbReference type="Proteomes" id="UP000325372"/>
    </source>
</evidence>
<accession>A0A5N0T5A2</accession>
<dbReference type="PANTHER" id="PTHR43051:SF1">
    <property type="entry name" value="POLYNUCLEOTIDE ADENYLYLTRANSFERASE FAMILY PROTEIN"/>
    <property type="match status" value="1"/>
</dbReference>
<dbReference type="InterPro" id="IPR043519">
    <property type="entry name" value="NT_sf"/>
</dbReference>
<evidence type="ECO:0000256" key="5">
    <source>
        <dbReference type="ARBA" id="ARBA00022884"/>
    </source>
</evidence>
<dbReference type="NCBIfam" id="TIGR01942">
    <property type="entry name" value="pcnB"/>
    <property type="match status" value="1"/>
</dbReference>
<evidence type="ECO:0000259" key="11">
    <source>
        <dbReference type="Pfam" id="PF12626"/>
    </source>
</evidence>
<dbReference type="RefSeq" id="WP_150864900.1">
    <property type="nucleotide sequence ID" value="NZ_VYXP01000008.1"/>
</dbReference>
<sequence length="429" mass="48580">MSNPVIITPEQHGIDARQLCSSATEVVERLQEAGYEAYIVGGSVRDLLLGKAPKDFDVATDATPEEVKNVFPRARLIGRRFRLAHVRIRGSLVEVATFRGPSGHDDKHVTDEGRILRDNVWGSVEEDAVRRDFTLNALFMDPVSGDIQDYVGGYEDLVARRLKLIGDPETRYREDPVRLLRAARFVAKLGLNLDPATEAPVRAMAGTLEDIPPARLFEEVCKLFLTGHALRTMESLQRFELTRALFPVLERGEHLGQAAVVELTWQAMRNTDDRIANEQSVTPAFLVAALLWQPVRDRAEKYQANGASEYQALEQAADEVLQLQVQRTAVPRRFSSVTRQIWLNQARLRRTRGKRALSILRQPRFRAAYDFLELRAREDDSLAELVAFWSEAQKDPELQSQVQVEAPRKRRRRRGGRRRRKPSDGGGGD</sequence>
<evidence type="ECO:0000259" key="10">
    <source>
        <dbReference type="Pfam" id="PF01743"/>
    </source>
</evidence>
<organism evidence="13 14">
    <name type="scientific">Marinihelvus fidelis</name>
    <dbReference type="NCBI Taxonomy" id="2613842"/>
    <lineage>
        <taxon>Bacteria</taxon>
        <taxon>Pseudomonadati</taxon>
        <taxon>Pseudomonadota</taxon>
        <taxon>Gammaproteobacteria</taxon>
        <taxon>Chromatiales</taxon>
        <taxon>Wenzhouxiangellaceae</taxon>
        <taxon>Marinihelvus</taxon>
    </lineage>
</organism>
<dbReference type="Pfam" id="PF01743">
    <property type="entry name" value="PolyA_pol"/>
    <property type="match status" value="1"/>
</dbReference>
<keyword evidence="13" id="KW-0548">Nucleotidyltransferase</keyword>
<feature type="active site" evidence="7">
    <location>
        <position position="132"/>
    </location>
</feature>
<dbReference type="EC" id="2.7.7.19" evidence="7"/>
<proteinExistence type="inferred from homology"/>
<evidence type="ECO:0000313" key="13">
    <source>
        <dbReference type="EMBL" id="KAA9130235.1"/>
    </source>
</evidence>
<dbReference type="InterPro" id="IPR052191">
    <property type="entry name" value="tRNA_ntf/polyA_polymerase_I"/>
</dbReference>
<dbReference type="Pfam" id="PF12626">
    <property type="entry name" value="PolyA_pol_arg_C"/>
    <property type="match status" value="1"/>
</dbReference>
<dbReference type="InterPro" id="IPR025866">
    <property type="entry name" value="PolyA_pol_arg_C_dom"/>
</dbReference>
<comment type="caution">
    <text evidence="13">The sequence shown here is derived from an EMBL/GenBank/DDBJ whole genome shotgun (WGS) entry which is preliminary data.</text>
</comment>
<comment type="function">
    <text evidence="7">Adds poly(A) tail to the 3' end of many RNAs, which usually targets these RNAs for decay. Plays a significant role in the global control of gene expression, through influencing the rate of transcript degradation, and in the general RNA quality control.</text>
</comment>
<dbReference type="SUPFAM" id="SSF81301">
    <property type="entry name" value="Nucleotidyltransferase"/>
    <property type="match status" value="1"/>
</dbReference>
<feature type="active site" evidence="7">
    <location>
        <position position="55"/>
    </location>
</feature>
<keyword evidence="14" id="KW-1185">Reference proteome</keyword>
<evidence type="ECO:0000256" key="3">
    <source>
        <dbReference type="ARBA" id="ARBA00022741"/>
    </source>
</evidence>
<dbReference type="SUPFAM" id="SSF81891">
    <property type="entry name" value="Poly A polymerase C-terminal region-like"/>
    <property type="match status" value="1"/>
</dbReference>
<dbReference type="GO" id="GO:0043633">
    <property type="term" value="P:polyadenylation-dependent RNA catabolic process"/>
    <property type="evidence" value="ECO:0007669"/>
    <property type="project" value="InterPro"/>
</dbReference>
<dbReference type="Gene3D" id="3.30.460.10">
    <property type="entry name" value="Beta Polymerase, domain 2"/>
    <property type="match status" value="1"/>
</dbReference>
<evidence type="ECO:0000256" key="6">
    <source>
        <dbReference type="ARBA" id="ARBA00023163"/>
    </source>
</evidence>
<dbReference type="InterPro" id="IPR032828">
    <property type="entry name" value="PolyA_RNA-bd"/>
</dbReference>
<evidence type="ECO:0000256" key="4">
    <source>
        <dbReference type="ARBA" id="ARBA00022840"/>
    </source>
</evidence>
<feature type="domain" description="Poly A polymerase head" evidence="10">
    <location>
        <begin position="37"/>
        <end position="162"/>
    </location>
</feature>
<keyword evidence="2 7" id="KW-0808">Transferase</keyword>
<keyword evidence="4 7" id="KW-0067">ATP-binding</keyword>
<feature type="active site" evidence="7">
    <location>
        <position position="57"/>
    </location>
</feature>
<dbReference type="Gene3D" id="1.10.3090.10">
    <property type="entry name" value="cca-adding enzyme, domain 2"/>
    <property type="match status" value="1"/>
</dbReference>
<keyword evidence="3 7" id="KW-0547">Nucleotide-binding</keyword>
<evidence type="ECO:0000256" key="8">
    <source>
        <dbReference type="RuleBase" id="RU003953"/>
    </source>
</evidence>
<dbReference type="EMBL" id="VYXP01000008">
    <property type="protein sequence ID" value="KAA9130235.1"/>
    <property type="molecule type" value="Genomic_DNA"/>
</dbReference>
<name>A0A5N0T5A2_9GAMM</name>
<evidence type="ECO:0000256" key="9">
    <source>
        <dbReference type="SAM" id="MobiDB-lite"/>
    </source>
</evidence>
<feature type="compositionally biased region" description="Basic residues" evidence="9">
    <location>
        <begin position="408"/>
        <end position="421"/>
    </location>
</feature>
<dbReference type="InterPro" id="IPR010206">
    <property type="entry name" value="PolA_pol_I"/>
</dbReference>
<dbReference type="GO" id="GO:1990817">
    <property type="term" value="F:poly(A) RNA polymerase activity"/>
    <property type="evidence" value="ECO:0007669"/>
    <property type="project" value="UniProtKB-UniRule"/>
</dbReference>
<evidence type="ECO:0000256" key="1">
    <source>
        <dbReference type="ARBA" id="ARBA00022664"/>
    </source>
</evidence>
<dbReference type="HAMAP" id="MF_00957">
    <property type="entry name" value="PolyA_pol"/>
    <property type="match status" value="1"/>
</dbReference>
<comment type="catalytic activity">
    <reaction evidence="7">
        <text>RNA(n) + ATP = RNA(n)-3'-adenine ribonucleotide + diphosphate</text>
        <dbReference type="Rhea" id="RHEA:11332"/>
        <dbReference type="Rhea" id="RHEA-COMP:14527"/>
        <dbReference type="Rhea" id="RHEA-COMP:17347"/>
        <dbReference type="ChEBI" id="CHEBI:30616"/>
        <dbReference type="ChEBI" id="CHEBI:33019"/>
        <dbReference type="ChEBI" id="CHEBI:140395"/>
        <dbReference type="ChEBI" id="CHEBI:173115"/>
        <dbReference type="EC" id="2.7.7.19"/>
    </reaction>
</comment>
<dbReference type="CDD" id="cd05398">
    <property type="entry name" value="NT_ClassII-CCAase"/>
    <property type="match status" value="1"/>
</dbReference>
<dbReference type="GO" id="GO:0003723">
    <property type="term" value="F:RNA binding"/>
    <property type="evidence" value="ECO:0007669"/>
    <property type="project" value="UniProtKB-UniRule"/>
</dbReference>
<dbReference type="PANTHER" id="PTHR43051">
    <property type="entry name" value="POLYNUCLEOTIDE ADENYLYLTRANSFERASE FAMILY PROTEIN"/>
    <property type="match status" value="1"/>
</dbReference>
<feature type="domain" description="Polymerase A arginine-rich C-terminal" evidence="11">
    <location>
        <begin position="306"/>
        <end position="420"/>
    </location>
</feature>
<dbReference type="InterPro" id="IPR002646">
    <property type="entry name" value="PolA_pol_head_dom"/>
</dbReference>
<feature type="region of interest" description="Disordered" evidence="9">
    <location>
        <begin position="395"/>
        <end position="429"/>
    </location>
</feature>
<keyword evidence="6 7" id="KW-0804">Transcription</keyword>
<gene>
    <name evidence="7 13" type="primary">pcnB</name>
    <name evidence="13" type="ORF">F3N42_12900</name>
</gene>
<evidence type="ECO:0000256" key="2">
    <source>
        <dbReference type="ARBA" id="ARBA00022679"/>
    </source>
</evidence>
<comment type="similarity">
    <text evidence="7 8">Belongs to the tRNA nucleotidyltransferase/poly(A) polymerase family.</text>
</comment>
<feature type="domain" description="tRNA nucleotidyltransferase/poly(A) polymerase RNA and SrmB- binding" evidence="12">
    <location>
        <begin position="190"/>
        <end position="250"/>
    </location>
</feature>
<keyword evidence="1 7" id="KW-0507">mRNA processing</keyword>
<dbReference type="Pfam" id="PF12627">
    <property type="entry name" value="PolyA_pol_RNAbd"/>
    <property type="match status" value="1"/>
</dbReference>
<evidence type="ECO:0000259" key="12">
    <source>
        <dbReference type="Pfam" id="PF12627"/>
    </source>
</evidence>
<evidence type="ECO:0000256" key="7">
    <source>
        <dbReference type="HAMAP-Rule" id="MF_00957"/>
    </source>
</evidence>
<keyword evidence="5 7" id="KW-0694">RNA-binding</keyword>